<keyword evidence="2" id="KW-0805">Transcription regulation</keyword>
<keyword evidence="2" id="KW-0804">Transcription</keyword>
<dbReference type="AlphaFoldDB" id="A0A9Q0HAA1"/>
<evidence type="ECO:0000256" key="1">
    <source>
        <dbReference type="ARBA" id="ARBA00007692"/>
    </source>
</evidence>
<comment type="similarity">
    <text evidence="1">Belongs to the mTERF family.</text>
</comment>
<dbReference type="Pfam" id="PF02536">
    <property type="entry name" value="mTERF"/>
    <property type="match status" value="1"/>
</dbReference>
<dbReference type="Gene3D" id="1.25.70.10">
    <property type="entry name" value="Transcription termination factor 3, mitochondrial"/>
    <property type="match status" value="2"/>
</dbReference>
<evidence type="ECO:0000256" key="2">
    <source>
        <dbReference type="ARBA" id="ARBA00022472"/>
    </source>
</evidence>
<dbReference type="InterPro" id="IPR038538">
    <property type="entry name" value="MTERF_sf"/>
</dbReference>
<dbReference type="Proteomes" id="UP001141806">
    <property type="component" value="Unassembled WGS sequence"/>
</dbReference>
<proteinExistence type="inferred from homology"/>
<reference evidence="4" key="1">
    <citation type="journal article" date="2023" name="Plant J.">
        <title>The genome of the king protea, Protea cynaroides.</title>
        <authorList>
            <person name="Chang J."/>
            <person name="Duong T.A."/>
            <person name="Schoeman C."/>
            <person name="Ma X."/>
            <person name="Roodt D."/>
            <person name="Barker N."/>
            <person name="Li Z."/>
            <person name="Van de Peer Y."/>
            <person name="Mizrachi E."/>
        </authorList>
    </citation>
    <scope>NUCLEOTIDE SEQUENCE</scope>
    <source>
        <tissue evidence="4">Young leaves</tissue>
    </source>
</reference>
<name>A0A9Q0HAA1_9MAGN</name>
<protein>
    <recommendedName>
        <fullName evidence="6">Transcription termination factor MTERF2, chloroplastic</fullName>
    </recommendedName>
</protein>
<sequence length="653" mass="75593">MLVCPPHQQQLLLPSLQDSVCIRRRRNCSNKTNLLSFVFSNTTTQHRKPFLVPSASFLHHKIQVSDDDNDRGSNQQILRQHNTCRTIVHLLRHLSDEQLTTRDDVEEAQTIPELRQEEEEEMMEEEKVKLLEMSLVKRRSPQFADSILQSREGPEEEGATDIDDDNMLMRALEIRRKDTAEIFKEAMCAGKLSINYSTNLVSRLPDFVDHIMIEAALLKRLPEFSHCTFDIRAKTVVHNSNVIPLIRWLKHNSLTYPQIGKFICMSCENLELIRQKIEWLKNIHVKGEFLGFTLAKAGGNILQRSTQELDEIVCYLESNGVRREWMGSVVSCCPPLLGYTKEEVKLRVNFYLDMGMNEKDFGTMVFDYPKVLGFFTLEEMKSKVQYLKEFGLSNEDVGRLLVFKPQLMGCSIEERWKPVVKYLYYLGVRRDGMRRILTSKPMVFCVDLEKTIAPKVRFLQDIGIHEEAIGNMLVKFPPLLTYSLYKKIRPVVIFLITKAGVTNRDIGKVIALGPELLGCSIDNKLEINVKYLLSLGIPLHLLGEMIANFPMLLKYNLDVLRPKYSYLRRTMVRPLQDLIEFPRFFSYSLDGRIIPRHKILVENHLNFKLHYMLACSDEGFNQRVVAAVERRRKFECGVIIDPPDFRVANSSIE</sequence>
<comment type="caution">
    <text evidence="4">The sequence shown here is derived from an EMBL/GenBank/DDBJ whole genome shotgun (WGS) entry which is preliminary data.</text>
</comment>
<gene>
    <name evidence="4" type="ORF">NE237_022084</name>
</gene>
<keyword evidence="3" id="KW-0809">Transit peptide</keyword>
<dbReference type="PANTHER" id="PTHR13068">
    <property type="entry name" value="CGI-12 PROTEIN-RELATED"/>
    <property type="match status" value="1"/>
</dbReference>
<dbReference type="PANTHER" id="PTHR13068:SF98">
    <property type="entry name" value="TRANSCRIPTION TERMINATION FACTOR MTERF2, CHLOROPLASTIC"/>
    <property type="match status" value="1"/>
</dbReference>
<dbReference type="GO" id="GO:0006353">
    <property type="term" value="P:DNA-templated transcription termination"/>
    <property type="evidence" value="ECO:0007669"/>
    <property type="project" value="UniProtKB-KW"/>
</dbReference>
<accession>A0A9Q0HAA1</accession>
<dbReference type="InterPro" id="IPR003690">
    <property type="entry name" value="MTERF"/>
</dbReference>
<dbReference type="SMART" id="SM00733">
    <property type="entry name" value="Mterf"/>
    <property type="match status" value="8"/>
</dbReference>
<dbReference type="EMBL" id="JAMYWD010000008">
    <property type="protein sequence ID" value="KAJ4962145.1"/>
    <property type="molecule type" value="Genomic_DNA"/>
</dbReference>
<evidence type="ECO:0000313" key="5">
    <source>
        <dbReference type="Proteomes" id="UP001141806"/>
    </source>
</evidence>
<evidence type="ECO:0008006" key="6">
    <source>
        <dbReference type="Google" id="ProtNLM"/>
    </source>
</evidence>
<dbReference type="OrthoDB" id="637682at2759"/>
<evidence type="ECO:0000256" key="3">
    <source>
        <dbReference type="ARBA" id="ARBA00022946"/>
    </source>
</evidence>
<evidence type="ECO:0000313" key="4">
    <source>
        <dbReference type="EMBL" id="KAJ4962145.1"/>
    </source>
</evidence>
<dbReference type="GO" id="GO:0003676">
    <property type="term" value="F:nucleic acid binding"/>
    <property type="evidence" value="ECO:0007669"/>
    <property type="project" value="InterPro"/>
</dbReference>
<keyword evidence="5" id="KW-1185">Reference proteome</keyword>
<keyword evidence="2" id="KW-0806">Transcription termination</keyword>
<organism evidence="4 5">
    <name type="scientific">Protea cynaroides</name>
    <dbReference type="NCBI Taxonomy" id="273540"/>
    <lineage>
        <taxon>Eukaryota</taxon>
        <taxon>Viridiplantae</taxon>
        <taxon>Streptophyta</taxon>
        <taxon>Embryophyta</taxon>
        <taxon>Tracheophyta</taxon>
        <taxon>Spermatophyta</taxon>
        <taxon>Magnoliopsida</taxon>
        <taxon>Proteales</taxon>
        <taxon>Proteaceae</taxon>
        <taxon>Protea</taxon>
    </lineage>
</organism>